<keyword evidence="3" id="KW-1185">Reference proteome</keyword>
<dbReference type="InterPro" id="IPR015797">
    <property type="entry name" value="NUDIX_hydrolase-like_dom_sf"/>
</dbReference>
<evidence type="ECO:0000313" key="3">
    <source>
        <dbReference type="Proteomes" id="UP000754710"/>
    </source>
</evidence>
<comment type="caution">
    <text evidence="2">The sequence shown here is derived from an EMBL/GenBank/DDBJ whole genome shotgun (WGS) entry which is preliminary data.</text>
</comment>
<accession>A0ABS7RK89</accession>
<dbReference type="Pfam" id="PF00293">
    <property type="entry name" value="NUDIX"/>
    <property type="match status" value="1"/>
</dbReference>
<name>A0ABS7RK89_9ACTN</name>
<reference evidence="2 3" key="1">
    <citation type="submission" date="2021-08" db="EMBL/GenBank/DDBJ databases">
        <title>Nocardioides bacterium WL0053 sp. nov., isolated from the sediment.</title>
        <authorList>
            <person name="Wang L."/>
            <person name="Zhang D."/>
            <person name="Zhang A."/>
        </authorList>
    </citation>
    <scope>NUCLEOTIDE SEQUENCE [LARGE SCALE GENOMIC DNA]</scope>
    <source>
        <strain evidence="2 3">WL0053</strain>
    </source>
</reference>
<dbReference type="InterPro" id="IPR000086">
    <property type="entry name" value="NUDIX_hydrolase_dom"/>
</dbReference>
<proteinExistence type="predicted"/>
<sequence>MHRDALEVLGAWTAPDAEQEAVRRRYVAHLERRPDGLRRDCFPEHVTASTLVLSADGTRTLLTLHAKARAWFQMGGHCEPQDITLAGAALREAVEESGVADLALDPVPVQLSAHDVPFCHAGGTVAHLDVRFLAVAPEDAAHAVSEESLDVCWWPVDALPTEADEMHELVRLGRERLAARA</sequence>
<protein>
    <submittedName>
        <fullName evidence="2">NUDIX domain-containing protein</fullName>
    </submittedName>
</protein>
<dbReference type="PROSITE" id="PS51462">
    <property type="entry name" value="NUDIX"/>
    <property type="match status" value="1"/>
</dbReference>
<evidence type="ECO:0000259" key="1">
    <source>
        <dbReference type="PROSITE" id="PS51462"/>
    </source>
</evidence>
<organism evidence="2 3">
    <name type="scientific">Nocardioides jiangsuensis</name>
    <dbReference type="NCBI Taxonomy" id="2866161"/>
    <lineage>
        <taxon>Bacteria</taxon>
        <taxon>Bacillati</taxon>
        <taxon>Actinomycetota</taxon>
        <taxon>Actinomycetes</taxon>
        <taxon>Propionibacteriales</taxon>
        <taxon>Nocardioidaceae</taxon>
        <taxon>Nocardioides</taxon>
    </lineage>
</organism>
<evidence type="ECO:0000313" key="2">
    <source>
        <dbReference type="EMBL" id="MBY9075469.1"/>
    </source>
</evidence>
<dbReference type="CDD" id="cd03674">
    <property type="entry name" value="NUDIX_Hydrolase"/>
    <property type="match status" value="1"/>
</dbReference>
<gene>
    <name evidence="2" type="ORF">K1X13_11615</name>
</gene>
<dbReference type="EMBL" id="JAIEZQ010000002">
    <property type="protein sequence ID" value="MBY9075469.1"/>
    <property type="molecule type" value="Genomic_DNA"/>
</dbReference>
<dbReference type="Gene3D" id="3.90.79.10">
    <property type="entry name" value="Nucleoside Triphosphate Pyrophosphohydrolase"/>
    <property type="match status" value="1"/>
</dbReference>
<feature type="domain" description="Nudix hydrolase" evidence="1">
    <location>
        <begin position="43"/>
        <end position="177"/>
    </location>
</feature>
<dbReference type="SUPFAM" id="SSF55811">
    <property type="entry name" value="Nudix"/>
    <property type="match status" value="1"/>
</dbReference>
<dbReference type="Proteomes" id="UP000754710">
    <property type="component" value="Unassembled WGS sequence"/>
</dbReference>